<dbReference type="Gene3D" id="3.10.20.30">
    <property type="match status" value="1"/>
</dbReference>
<organism evidence="1 2">
    <name type="scientific">Corynebacterium sphenisci DSM 44792</name>
    <dbReference type="NCBI Taxonomy" id="1437874"/>
    <lineage>
        <taxon>Bacteria</taxon>
        <taxon>Bacillati</taxon>
        <taxon>Actinomycetota</taxon>
        <taxon>Actinomycetes</taxon>
        <taxon>Mycobacteriales</taxon>
        <taxon>Corynebacteriaceae</taxon>
        <taxon>Corynebacterium</taxon>
    </lineage>
</organism>
<dbReference type="InterPro" id="IPR012675">
    <property type="entry name" value="Beta-grasp_dom_sf"/>
</dbReference>
<dbReference type="Proteomes" id="UP000185469">
    <property type="component" value="Chromosome"/>
</dbReference>
<dbReference type="KEGG" id="csph:CSPHI_04220"/>
<dbReference type="Pfam" id="PF02597">
    <property type="entry name" value="ThiS"/>
    <property type="match status" value="1"/>
</dbReference>
<name>A0A1L7CX72_9CORY</name>
<sequence>MEIRFYAAARAAAGRASATVGAPPATLGELLAELAAAHPGRTPAGTTLAEILPACSFLADGRRVDPGAPLAGVARLDVLPPFAGG</sequence>
<accession>A0A1L7CX72</accession>
<dbReference type="EMBL" id="CP009248">
    <property type="protein sequence ID" value="APT90382.1"/>
    <property type="molecule type" value="Genomic_DNA"/>
</dbReference>
<gene>
    <name evidence="1" type="ORF">CSPHI_04220</name>
</gene>
<dbReference type="CDD" id="cd17040">
    <property type="entry name" value="Ubl_MoaD_like"/>
    <property type="match status" value="1"/>
</dbReference>
<dbReference type="STRING" id="1437874.CSPHI_04220"/>
<dbReference type="SUPFAM" id="SSF54285">
    <property type="entry name" value="MoaD/ThiS"/>
    <property type="match status" value="1"/>
</dbReference>
<dbReference type="AlphaFoldDB" id="A0A1L7CX72"/>
<protein>
    <submittedName>
        <fullName evidence="1">Molybdopterin biosynthesis protein MoaD2</fullName>
    </submittedName>
</protein>
<dbReference type="RefSeq" id="WP_075691627.1">
    <property type="nucleotide sequence ID" value="NZ_CP009248.1"/>
</dbReference>
<reference evidence="1 2" key="1">
    <citation type="submission" date="2014-08" db="EMBL/GenBank/DDBJ databases">
        <title>Complete genome sequence of Corynebacterium sphenisci CECT 5990(T) (=DSM 44792(T)), isolated from healthy wild penguins.</title>
        <authorList>
            <person name="Ruckert C."/>
            <person name="Albersmeier A."/>
            <person name="Winkler A."/>
            <person name="Kalinowski J."/>
        </authorList>
    </citation>
    <scope>NUCLEOTIDE SEQUENCE [LARGE SCALE GENOMIC DNA]</scope>
    <source>
        <strain evidence="1 2">DSM 44792</strain>
    </source>
</reference>
<keyword evidence="2" id="KW-1185">Reference proteome</keyword>
<evidence type="ECO:0000313" key="2">
    <source>
        <dbReference type="Proteomes" id="UP000185469"/>
    </source>
</evidence>
<proteinExistence type="predicted"/>
<dbReference type="InterPro" id="IPR003749">
    <property type="entry name" value="ThiS/MoaD-like"/>
</dbReference>
<dbReference type="InterPro" id="IPR016155">
    <property type="entry name" value="Mopterin_synth/thiamin_S_b"/>
</dbReference>
<dbReference type="OrthoDB" id="3255135at2"/>
<evidence type="ECO:0000313" key="1">
    <source>
        <dbReference type="EMBL" id="APT90382.1"/>
    </source>
</evidence>